<accession>A0ABN9S696</accession>
<protein>
    <recommendedName>
        <fullName evidence="4">Prolyl 4-hydroxylase alpha subunit Fe(2+) 2OG dioxygenase domain-containing protein</fullName>
    </recommendedName>
</protein>
<feature type="compositionally biased region" description="Low complexity" evidence="1">
    <location>
        <begin position="1"/>
        <end position="15"/>
    </location>
</feature>
<dbReference type="EMBL" id="CAUYUJ010009602">
    <property type="protein sequence ID" value="CAK0827219.1"/>
    <property type="molecule type" value="Genomic_DNA"/>
</dbReference>
<keyword evidence="3" id="KW-1185">Reference proteome</keyword>
<evidence type="ECO:0008006" key="4">
    <source>
        <dbReference type="Google" id="ProtNLM"/>
    </source>
</evidence>
<proteinExistence type="predicted"/>
<comment type="caution">
    <text evidence="2">The sequence shown here is derived from an EMBL/GenBank/DDBJ whole genome shotgun (WGS) entry which is preliminary data.</text>
</comment>
<organism evidence="2 3">
    <name type="scientific">Prorocentrum cordatum</name>
    <dbReference type="NCBI Taxonomy" id="2364126"/>
    <lineage>
        <taxon>Eukaryota</taxon>
        <taxon>Sar</taxon>
        <taxon>Alveolata</taxon>
        <taxon>Dinophyceae</taxon>
        <taxon>Prorocentrales</taxon>
        <taxon>Prorocentraceae</taxon>
        <taxon>Prorocentrum</taxon>
    </lineage>
</organism>
<dbReference type="Proteomes" id="UP001189429">
    <property type="component" value="Unassembled WGS sequence"/>
</dbReference>
<evidence type="ECO:0000313" key="2">
    <source>
        <dbReference type="EMBL" id="CAK0827219.1"/>
    </source>
</evidence>
<evidence type="ECO:0000256" key="1">
    <source>
        <dbReference type="SAM" id="MobiDB-lite"/>
    </source>
</evidence>
<feature type="region of interest" description="Disordered" evidence="1">
    <location>
        <begin position="1"/>
        <end position="22"/>
    </location>
</feature>
<sequence length="124" mass="12856">MAPGLPESSGAAAGPCSPPAPPRRVVAEVLPRMDTLVLFWSDAVPHEVLPPRRRSRRAISVWYLCPRLGDSQFVLGTPLPVGAQSSSEAASAVLASCQAANATVPARLHEWLLGEVAGGGATPP</sequence>
<gene>
    <name evidence="2" type="ORF">PCOR1329_LOCUS26817</name>
</gene>
<dbReference type="Gene3D" id="2.60.120.620">
    <property type="entry name" value="q2cbj1_9rhob like domain"/>
    <property type="match status" value="1"/>
</dbReference>
<reference evidence="2" key="1">
    <citation type="submission" date="2023-10" db="EMBL/GenBank/DDBJ databases">
        <authorList>
            <person name="Chen Y."/>
            <person name="Shah S."/>
            <person name="Dougan E. K."/>
            <person name="Thang M."/>
            <person name="Chan C."/>
        </authorList>
    </citation>
    <scope>NUCLEOTIDE SEQUENCE [LARGE SCALE GENOMIC DNA]</scope>
</reference>
<evidence type="ECO:0000313" key="3">
    <source>
        <dbReference type="Proteomes" id="UP001189429"/>
    </source>
</evidence>
<name>A0ABN9S696_9DINO</name>